<dbReference type="SUPFAM" id="SSF53335">
    <property type="entry name" value="S-adenosyl-L-methionine-dependent methyltransferases"/>
    <property type="match status" value="1"/>
</dbReference>
<dbReference type="Gene3D" id="3.40.50.150">
    <property type="entry name" value="Vaccinia Virus protein VP39"/>
    <property type="match status" value="1"/>
</dbReference>
<accession>A0ABT7E2D8</accession>
<dbReference type="EMBL" id="JARRAF010000039">
    <property type="protein sequence ID" value="MDK2126483.1"/>
    <property type="molecule type" value="Genomic_DNA"/>
</dbReference>
<dbReference type="RefSeq" id="WP_284102802.1">
    <property type="nucleotide sequence ID" value="NZ_JARRAF010000039.1"/>
</dbReference>
<gene>
    <name evidence="1" type="ORF">PZA18_20795</name>
</gene>
<dbReference type="Proteomes" id="UP001172778">
    <property type="component" value="Unassembled WGS sequence"/>
</dbReference>
<sequence length="254" mass="28533">MLERVRCLGKRSRIRDRWDLKPVFPSPTAAELPLLAELASVDPFELEVEGIRIEIDREIDPWIVYALICDAYEHGDMDLLRKYMQPGQIVGVIGAGIGVTAALSAKISGLPVRVIEANPKMLPRLRDTAHRNQVIFDIRHGAVGIFESSIVPFTVSDEFWASASDCQHRPRYQIQVVAISPHQAFEGLDFAICDIEGGEIFLLEVELPLSVRTLLVEIHPRTIGEKKAASVMNAIWNQGFKLSDFHGMSYLFKR</sequence>
<evidence type="ECO:0000313" key="1">
    <source>
        <dbReference type="EMBL" id="MDK2126483.1"/>
    </source>
</evidence>
<evidence type="ECO:0000313" key="2">
    <source>
        <dbReference type="Proteomes" id="UP001172778"/>
    </source>
</evidence>
<name>A0ABT7E2D8_9NEIS</name>
<proteinExistence type="predicted"/>
<protein>
    <recommendedName>
        <fullName evidence="3">FkbM family methyltransferase</fullName>
    </recommendedName>
</protein>
<comment type="caution">
    <text evidence="1">The sequence shown here is derived from an EMBL/GenBank/DDBJ whole genome shotgun (WGS) entry which is preliminary data.</text>
</comment>
<keyword evidence="2" id="KW-1185">Reference proteome</keyword>
<dbReference type="InterPro" id="IPR029063">
    <property type="entry name" value="SAM-dependent_MTases_sf"/>
</dbReference>
<organism evidence="1 2">
    <name type="scientific">Parachitinimonas caeni</name>
    <dbReference type="NCBI Taxonomy" id="3031301"/>
    <lineage>
        <taxon>Bacteria</taxon>
        <taxon>Pseudomonadati</taxon>
        <taxon>Pseudomonadota</taxon>
        <taxon>Betaproteobacteria</taxon>
        <taxon>Neisseriales</taxon>
        <taxon>Chitinibacteraceae</taxon>
        <taxon>Parachitinimonas</taxon>
    </lineage>
</organism>
<reference evidence="1" key="1">
    <citation type="submission" date="2023-03" db="EMBL/GenBank/DDBJ databases">
        <title>Chitinimonas shenzhenensis gen. nov., sp. nov., a novel member of family Burkholderiaceae isolated from activated sludge collected in Shen Zhen, China.</title>
        <authorList>
            <person name="Wang X."/>
        </authorList>
    </citation>
    <scope>NUCLEOTIDE SEQUENCE</scope>
    <source>
        <strain evidence="1">DQS-5</strain>
    </source>
</reference>
<evidence type="ECO:0008006" key="3">
    <source>
        <dbReference type="Google" id="ProtNLM"/>
    </source>
</evidence>